<dbReference type="Pfam" id="PF02353">
    <property type="entry name" value="CMAS"/>
    <property type="match status" value="1"/>
</dbReference>
<name>A0A858Q996_9GAMM</name>
<organism evidence="6 7">
    <name type="scientific">Methylococcus geothermalis</name>
    <dbReference type="NCBI Taxonomy" id="2681310"/>
    <lineage>
        <taxon>Bacteria</taxon>
        <taxon>Pseudomonadati</taxon>
        <taxon>Pseudomonadota</taxon>
        <taxon>Gammaproteobacteria</taxon>
        <taxon>Methylococcales</taxon>
        <taxon>Methylococcaceae</taxon>
        <taxon>Methylococcus</taxon>
    </lineage>
</organism>
<keyword evidence="3 6" id="KW-0808">Transferase</keyword>
<dbReference type="EC" id="2.1.1.79" evidence="6"/>
<protein>
    <submittedName>
        <fullName evidence="6">Cyclopropane fatty acyl phospholipid synthase</fullName>
        <ecNumber evidence="6">2.1.1.79</ecNumber>
    </submittedName>
</protein>
<dbReference type="RefSeq" id="WP_169603549.1">
    <property type="nucleotide sequence ID" value="NZ_CP046565.1"/>
</dbReference>
<keyword evidence="7" id="KW-1185">Reference proteome</keyword>
<comment type="similarity">
    <text evidence="1">Belongs to the CFA/CMAS family.</text>
</comment>
<dbReference type="PANTHER" id="PTHR43667">
    <property type="entry name" value="CYCLOPROPANE-FATTY-ACYL-PHOSPHOLIPID SYNTHASE"/>
    <property type="match status" value="1"/>
</dbReference>
<gene>
    <name evidence="6" type="ORF">GNH96_10035</name>
</gene>
<evidence type="ECO:0000313" key="6">
    <source>
        <dbReference type="EMBL" id="QJD30276.1"/>
    </source>
</evidence>
<dbReference type="InterPro" id="IPR029063">
    <property type="entry name" value="SAM-dependent_MTases_sf"/>
</dbReference>
<keyword evidence="4" id="KW-0949">S-adenosyl-L-methionine</keyword>
<evidence type="ECO:0000313" key="7">
    <source>
        <dbReference type="Proteomes" id="UP000503004"/>
    </source>
</evidence>
<dbReference type="InterPro" id="IPR003333">
    <property type="entry name" value="CMAS"/>
</dbReference>
<dbReference type="InterPro" id="IPR050723">
    <property type="entry name" value="CFA/CMAS"/>
</dbReference>
<dbReference type="PIRSF" id="PIRSF003085">
    <property type="entry name" value="CMAS"/>
    <property type="match status" value="1"/>
</dbReference>
<dbReference type="PANTHER" id="PTHR43667:SF1">
    <property type="entry name" value="CYCLOPROPANE-FATTY-ACYL-PHOSPHOLIPID SYNTHASE"/>
    <property type="match status" value="1"/>
</dbReference>
<keyword evidence="5" id="KW-0443">Lipid metabolism</keyword>
<dbReference type="Gene3D" id="3.40.50.150">
    <property type="entry name" value="Vaccinia Virus protein VP39"/>
    <property type="match status" value="1"/>
</dbReference>
<dbReference type="GO" id="GO:0032259">
    <property type="term" value="P:methylation"/>
    <property type="evidence" value="ECO:0007669"/>
    <property type="project" value="UniProtKB-KW"/>
</dbReference>
<dbReference type="SUPFAM" id="SSF53335">
    <property type="entry name" value="S-adenosyl-L-methionine-dependent methyltransferases"/>
    <property type="match status" value="1"/>
</dbReference>
<dbReference type="GO" id="GO:0008825">
    <property type="term" value="F:cyclopropane-fatty-acyl-phospholipid synthase activity"/>
    <property type="evidence" value="ECO:0007669"/>
    <property type="project" value="UniProtKB-EC"/>
</dbReference>
<keyword evidence="2 6" id="KW-0489">Methyltransferase</keyword>
<dbReference type="Proteomes" id="UP000503004">
    <property type="component" value="Chromosome"/>
</dbReference>
<dbReference type="GO" id="GO:0008610">
    <property type="term" value="P:lipid biosynthetic process"/>
    <property type="evidence" value="ECO:0007669"/>
    <property type="project" value="InterPro"/>
</dbReference>
<reference evidence="7" key="1">
    <citation type="submission" date="2019-12" db="EMBL/GenBank/DDBJ databases">
        <authorList>
            <person name="Awala S.I."/>
            <person name="Rhee S.K."/>
        </authorList>
    </citation>
    <scope>NUCLEOTIDE SEQUENCE [LARGE SCALE GENOMIC DNA]</scope>
    <source>
        <strain evidence="7">IM1</strain>
    </source>
</reference>
<dbReference type="KEGG" id="metu:GNH96_10035"/>
<evidence type="ECO:0000256" key="5">
    <source>
        <dbReference type="ARBA" id="ARBA00023098"/>
    </source>
</evidence>
<evidence type="ECO:0000256" key="1">
    <source>
        <dbReference type="ARBA" id="ARBA00010815"/>
    </source>
</evidence>
<dbReference type="NCBIfam" id="NF008686">
    <property type="entry name" value="PRK11705.1"/>
    <property type="match status" value="1"/>
</dbReference>
<proteinExistence type="inferred from homology"/>
<evidence type="ECO:0000256" key="4">
    <source>
        <dbReference type="ARBA" id="ARBA00022691"/>
    </source>
</evidence>
<dbReference type="EMBL" id="CP046565">
    <property type="protein sequence ID" value="QJD30276.1"/>
    <property type="molecule type" value="Genomic_DNA"/>
</dbReference>
<dbReference type="CDD" id="cd02440">
    <property type="entry name" value="AdoMet_MTases"/>
    <property type="match status" value="1"/>
</dbReference>
<dbReference type="AlphaFoldDB" id="A0A858Q996"/>
<sequence>MPINTLESLPWRGSHHDFCRERLESLLERAGVRIDGDRPWDIRVHDPAFFRRIFADASLGLGESYMDGGWDCDRPDELIFRILRAGLPNHFHSWRDIAAALQASLLNLQHTARAFHVGRRHYDIGNDLYSRMLDRRMIYSCGYWKDAVTLDQAQEAKLDLVFRKIGLEPGMRVLDIGCGWGGAAKFAAEKYGVEIHGVTVSTEQARYAREICQGLPVTIELKDYREIEGRFDRAYSLGMFEHVGCKNYSTYMKVVADHLADDGLFLLHTIGGNASDNHGNPWVERYIFPNSMLPSIAQIGEATENRLVMEDWQNFGPDYDRTLLSWYENFERHWPSLRPHYGDRFYRMWRFYLLSFAGAFRARHIQLWQIVFSPKGLAQRYDAPR</sequence>
<evidence type="ECO:0000256" key="2">
    <source>
        <dbReference type="ARBA" id="ARBA00022603"/>
    </source>
</evidence>
<accession>A0A858Q996</accession>
<evidence type="ECO:0000256" key="3">
    <source>
        <dbReference type="ARBA" id="ARBA00022679"/>
    </source>
</evidence>